<organism evidence="2 3">
    <name type="scientific">Cudoniella acicularis</name>
    <dbReference type="NCBI Taxonomy" id="354080"/>
    <lineage>
        <taxon>Eukaryota</taxon>
        <taxon>Fungi</taxon>
        <taxon>Dikarya</taxon>
        <taxon>Ascomycota</taxon>
        <taxon>Pezizomycotina</taxon>
        <taxon>Leotiomycetes</taxon>
        <taxon>Helotiales</taxon>
        <taxon>Tricladiaceae</taxon>
        <taxon>Cudoniella</taxon>
    </lineage>
</organism>
<evidence type="ECO:0000256" key="1">
    <source>
        <dbReference type="SAM" id="MobiDB-lite"/>
    </source>
</evidence>
<keyword evidence="3" id="KW-1185">Reference proteome</keyword>
<comment type="caution">
    <text evidence="2">The sequence shown here is derived from an EMBL/GenBank/DDBJ whole genome shotgun (WGS) entry which is preliminary data.</text>
</comment>
<dbReference type="AlphaFoldDB" id="A0A8H4VZ02"/>
<name>A0A8H4VZ02_9HELO</name>
<protein>
    <submittedName>
        <fullName evidence="2">Uncharacterized protein</fullName>
    </submittedName>
</protein>
<accession>A0A8H4VZ02</accession>
<evidence type="ECO:0000313" key="3">
    <source>
        <dbReference type="Proteomes" id="UP000566819"/>
    </source>
</evidence>
<reference evidence="2 3" key="1">
    <citation type="submission" date="2020-03" db="EMBL/GenBank/DDBJ databases">
        <title>Draft Genome Sequence of Cudoniella acicularis.</title>
        <authorList>
            <person name="Buettner E."/>
            <person name="Kellner H."/>
        </authorList>
    </citation>
    <scope>NUCLEOTIDE SEQUENCE [LARGE SCALE GENOMIC DNA]</scope>
    <source>
        <strain evidence="2 3">DSM 108380</strain>
    </source>
</reference>
<feature type="compositionally biased region" description="Basic residues" evidence="1">
    <location>
        <begin position="88"/>
        <end position="102"/>
    </location>
</feature>
<sequence>MLRTGTNVHRTITVASDLHSAGSSGHLEVSAFDVIHSLMNKVWSVKNASINSPIDEDDLAEKACSIKNLMTSMNAKMRIQIYSPLPQRSKKPKNSKQARRAHTMQGKAKGPPPIAIIDKPKTMLLNDPVYSNLGTESSPWAHCKLRKEASQLGQEIAEPVVPKGMKEFQLQKRWGIREQDNQINLLNHEEQELAEKLSCPLSGKEKLLVFREMSRLPYQRQEQILECSKVLQQWRETMSTKYR</sequence>
<feature type="region of interest" description="Disordered" evidence="1">
    <location>
        <begin position="84"/>
        <end position="115"/>
    </location>
</feature>
<proteinExistence type="predicted"/>
<gene>
    <name evidence="2" type="ORF">G7Y89_g10178</name>
</gene>
<dbReference type="Proteomes" id="UP000566819">
    <property type="component" value="Unassembled WGS sequence"/>
</dbReference>
<dbReference type="EMBL" id="JAAMPI010000881">
    <property type="protein sequence ID" value="KAF4627973.1"/>
    <property type="molecule type" value="Genomic_DNA"/>
</dbReference>
<evidence type="ECO:0000313" key="2">
    <source>
        <dbReference type="EMBL" id="KAF4627973.1"/>
    </source>
</evidence>